<dbReference type="PANTHER" id="PTHR22932:SF1">
    <property type="entry name" value="CO-CHAPERONE PROTEIN DAF-41"/>
    <property type="match status" value="1"/>
</dbReference>
<dbReference type="Proteomes" id="UP000887578">
    <property type="component" value="Unplaced"/>
</dbReference>
<organism evidence="2 3">
    <name type="scientific">Panagrolaimus davidi</name>
    <dbReference type="NCBI Taxonomy" id="227884"/>
    <lineage>
        <taxon>Eukaryota</taxon>
        <taxon>Metazoa</taxon>
        <taxon>Ecdysozoa</taxon>
        <taxon>Nematoda</taxon>
        <taxon>Chromadorea</taxon>
        <taxon>Rhabditida</taxon>
        <taxon>Tylenchina</taxon>
        <taxon>Panagrolaimomorpha</taxon>
        <taxon>Panagrolaimoidea</taxon>
        <taxon>Panagrolaimidae</taxon>
        <taxon>Panagrolaimus</taxon>
    </lineage>
</organism>
<dbReference type="InterPro" id="IPR008978">
    <property type="entry name" value="HSP20-like_chaperone"/>
</dbReference>
<proteinExistence type="predicted"/>
<sequence length="139" mass="16334">MPSGPNLKVIIQKEKKEWWPRLLKSIEKNHSIKVDFNNWADEDYEDVEDFFKNCEAVDIEKLEKTSQEATIGSSSEDDDDNDPYLLLSTFEEKREYLRELGLTYDRVVDENGEETRFLGIPDDLAAELNEEFKRMHALE</sequence>
<dbReference type="GO" id="GO:0051879">
    <property type="term" value="F:Hsp90 protein binding"/>
    <property type="evidence" value="ECO:0007669"/>
    <property type="project" value="InterPro"/>
</dbReference>
<reference evidence="3" key="1">
    <citation type="submission" date="2022-11" db="UniProtKB">
        <authorList>
            <consortium name="WormBaseParasite"/>
        </authorList>
    </citation>
    <scope>IDENTIFICATION</scope>
</reference>
<name>A0A914QF11_9BILA</name>
<dbReference type="WBParaSite" id="PDA_v2.g29944.t1">
    <property type="protein sequence ID" value="PDA_v2.g29944.t1"/>
    <property type="gene ID" value="PDA_v2.g29944"/>
</dbReference>
<dbReference type="GO" id="GO:0005829">
    <property type="term" value="C:cytosol"/>
    <property type="evidence" value="ECO:0007669"/>
    <property type="project" value="TreeGrafter"/>
</dbReference>
<accession>A0A914QF11</accession>
<evidence type="ECO:0000313" key="3">
    <source>
        <dbReference type="WBParaSite" id="PDA_v2.g29944.t1"/>
    </source>
</evidence>
<dbReference type="GO" id="GO:0051087">
    <property type="term" value="F:protein-folding chaperone binding"/>
    <property type="evidence" value="ECO:0007669"/>
    <property type="project" value="TreeGrafter"/>
</dbReference>
<dbReference type="GO" id="GO:0005634">
    <property type="term" value="C:nucleus"/>
    <property type="evidence" value="ECO:0007669"/>
    <property type="project" value="TreeGrafter"/>
</dbReference>
<evidence type="ECO:0000313" key="2">
    <source>
        <dbReference type="Proteomes" id="UP000887578"/>
    </source>
</evidence>
<dbReference type="InterPro" id="IPR045250">
    <property type="entry name" value="p23-like"/>
</dbReference>
<feature type="region of interest" description="Disordered" evidence="1">
    <location>
        <begin position="64"/>
        <end position="84"/>
    </location>
</feature>
<dbReference type="SUPFAM" id="SSF49764">
    <property type="entry name" value="HSP20-like chaperones"/>
    <property type="match status" value="1"/>
</dbReference>
<dbReference type="GO" id="GO:0006457">
    <property type="term" value="P:protein folding"/>
    <property type="evidence" value="ECO:0007669"/>
    <property type="project" value="TreeGrafter"/>
</dbReference>
<dbReference type="PANTHER" id="PTHR22932">
    <property type="entry name" value="TELOMERASE-BINDING PROTEIN P23 HSP90 CO-CHAPERONE"/>
    <property type="match status" value="1"/>
</dbReference>
<dbReference type="Gene3D" id="2.60.40.790">
    <property type="match status" value="1"/>
</dbReference>
<keyword evidence="2" id="KW-1185">Reference proteome</keyword>
<dbReference type="AlphaFoldDB" id="A0A914QF11"/>
<evidence type="ECO:0000256" key="1">
    <source>
        <dbReference type="SAM" id="MobiDB-lite"/>
    </source>
</evidence>
<dbReference type="GO" id="GO:0051131">
    <property type="term" value="P:chaperone-mediated protein complex assembly"/>
    <property type="evidence" value="ECO:0007669"/>
    <property type="project" value="TreeGrafter"/>
</dbReference>
<protein>
    <submittedName>
        <fullName evidence="3">Uncharacterized protein</fullName>
    </submittedName>
</protein>